<dbReference type="InterPro" id="IPR020476">
    <property type="entry name" value="Nudix_hydrolase"/>
</dbReference>
<dbReference type="EC" id="3.6.1.55" evidence="11"/>
<evidence type="ECO:0000256" key="7">
    <source>
        <dbReference type="ARBA" id="ARBA00022801"/>
    </source>
</evidence>
<reference evidence="13" key="1">
    <citation type="submission" date="2023-02" db="EMBL/GenBank/DDBJ databases">
        <title>Actinokineospora globicatena NBRC 15670.</title>
        <authorList>
            <person name="Ichikawa N."/>
            <person name="Sato H."/>
            <person name="Tonouchi N."/>
        </authorList>
    </citation>
    <scope>NUCLEOTIDE SEQUENCE</scope>
    <source>
        <strain evidence="13">NBRC 15670</strain>
    </source>
</reference>
<dbReference type="PROSITE" id="PS51462">
    <property type="entry name" value="NUDIX"/>
    <property type="match status" value="1"/>
</dbReference>
<comment type="caution">
    <text evidence="13">The sequence shown here is derived from an EMBL/GenBank/DDBJ whole genome shotgun (WGS) entry which is preliminary data.</text>
</comment>
<dbReference type="PANTHER" id="PTHR47707:SF1">
    <property type="entry name" value="NUDIX HYDROLASE FAMILY PROTEIN"/>
    <property type="match status" value="1"/>
</dbReference>
<dbReference type="GO" id="GO:0044716">
    <property type="term" value="F:8-oxo-GDP phosphatase activity"/>
    <property type="evidence" value="ECO:0007669"/>
    <property type="project" value="TreeGrafter"/>
</dbReference>
<dbReference type="GO" id="GO:0044715">
    <property type="term" value="F:8-oxo-dGDP phosphatase activity"/>
    <property type="evidence" value="ECO:0007669"/>
    <property type="project" value="TreeGrafter"/>
</dbReference>
<keyword evidence="9" id="KW-0234">DNA repair</keyword>
<comment type="catalytic activity">
    <reaction evidence="10">
        <text>8-oxo-dGTP + H2O = 8-oxo-dGMP + diphosphate + H(+)</text>
        <dbReference type="Rhea" id="RHEA:31575"/>
        <dbReference type="ChEBI" id="CHEBI:15377"/>
        <dbReference type="ChEBI" id="CHEBI:15378"/>
        <dbReference type="ChEBI" id="CHEBI:33019"/>
        <dbReference type="ChEBI" id="CHEBI:63224"/>
        <dbReference type="ChEBI" id="CHEBI:77896"/>
        <dbReference type="EC" id="3.6.1.55"/>
    </reaction>
</comment>
<organism evidence="13 14">
    <name type="scientific">Actinokineospora globicatena</name>
    <dbReference type="NCBI Taxonomy" id="103729"/>
    <lineage>
        <taxon>Bacteria</taxon>
        <taxon>Bacillati</taxon>
        <taxon>Actinomycetota</taxon>
        <taxon>Actinomycetes</taxon>
        <taxon>Pseudonocardiales</taxon>
        <taxon>Pseudonocardiaceae</taxon>
        <taxon>Actinokineospora</taxon>
    </lineage>
</organism>
<evidence type="ECO:0000256" key="11">
    <source>
        <dbReference type="ARBA" id="ARBA00038905"/>
    </source>
</evidence>
<dbReference type="PRINTS" id="PR00502">
    <property type="entry name" value="NUDIXFAMILY"/>
</dbReference>
<proteinExistence type="inferred from homology"/>
<dbReference type="GO" id="GO:0046872">
    <property type="term" value="F:metal ion binding"/>
    <property type="evidence" value="ECO:0007669"/>
    <property type="project" value="UniProtKB-KW"/>
</dbReference>
<evidence type="ECO:0000256" key="10">
    <source>
        <dbReference type="ARBA" id="ARBA00035861"/>
    </source>
</evidence>
<sequence length="98" mass="10942">MWEVPGGRVEPGETEQEAVRRECQEELGITVTVGPRVGPDIPLRENLVLRVYAAQVLSGTPEPREHRTLRWLTATDLPTVNWLPADRALLPALRALLP</sequence>
<keyword evidence="8" id="KW-0460">Magnesium</keyword>
<dbReference type="Gene3D" id="3.90.79.10">
    <property type="entry name" value="Nucleoside Triphosphate Pyrophosphohydrolase"/>
    <property type="match status" value="1"/>
</dbReference>
<dbReference type="GO" id="GO:0006260">
    <property type="term" value="P:DNA replication"/>
    <property type="evidence" value="ECO:0007669"/>
    <property type="project" value="UniProtKB-KW"/>
</dbReference>
<dbReference type="EMBL" id="BSSD01000005">
    <property type="protein sequence ID" value="GLW92712.1"/>
    <property type="molecule type" value="Genomic_DNA"/>
</dbReference>
<evidence type="ECO:0000256" key="1">
    <source>
        <dbReference type="ARBA" id="ARBA00001946"/>
    </source>
</evidence>
<dbReference type="AlphaFoldDB" id="A0A9W6QNB0"/>
<keyword evidence="14" id="KW-1185">Reference proteome</keyword>
<evidence type="ECO:0000256" key="5">
    <source>
        <dbReference type="ARBA" id="ARBA00022723"/>
    </source>
</evidence>
<keyword evidence="3" id="KW-0515">Mutator protein</keyword>
<evidence type="ECO:0000256" key="8">
    <source>
        <dbReference type="ARBA" id="ARBA00022842"/>
    </source>
</evidence>
<feature type="domain" description="Nudix hydrolase" evidence="12">
    <location>
        <begin position="1"/>
        <end position="97"/>
    </location>
</feature>
<evidence type="ECO:0000313" key="13">
    <source>
        <dbReference type="EMBL" id="GLW92712.1"/>
    </source>
</evidence>
<dbReference type="SUPFAM" id="SSF55811">
    <property type="entry name" value="Nudix"/>
    <property type="match status" value="1"/>
</dbReference>
<accession>A0A9W6QNB0</accession>
<protein>
    <recommendedName>
        <fullName evidence="11">8-oxo-dGTP diphosphatase</fullName>
        <ecNumber evidence="11">3.6.1.55</ecNumber>
    </recommendedName>
</protein>
<keyword evidence="6" id="KW-0227">DNA damage</keyword>
<evidence type="ECO:0000259" key="12">
    <source>
        <dbReference type="PROSITE" id="PS51462"/>
    </source>
</evidence>
<name>A0A9W6QNB0_9PSEU</name>
<evidence type="ECO:0000256" key="2">
    <source>
        <dbReference type="ARBA" id="ARBA00005582"/>
    </source>
</evidence>
<dbReference type="GO" id="GO:0006281">
    <property type="term" value="P:DNA repair"/>
    <property type="evidence" value="ECO:0007669"/>
    <property type="project" value="UniProtKB-KW"/>
</dbReference>
<dbReference type="PANTHER" id="PTHR47707">
    <property type="entry name" value="8-OXO-DGTP DIPHOSPHATASE"/>
    <property type="match status" value="1"/>
</dbReference>
<evidence type="ECO:0000313" key="14">
    <source>
        <dbReference type="Proteomes" id="UP001165042"/>
    </source>
</evidence>
<keyword evidence="5" id="KW-0479">Metal-binding</keyword>
<dbReference type="InterPro" id="IPR015797">
    <property type="entry name" value="NUDIX_hydrolase-like_dom_sf"/>
</dbReference>
<evidence type="ECO:0000256" key="6">
    <source>
        <dbReference type="ARBA" id="ARBA00022763"/>
    </source>
</evidence>
<dbReference type="Pfam" id="PF00293">
    <property type="entry name" value="NUDIX"/>
    <property type="match status" value="1"/>
</dbReference>
<comment type="similarity">
    <text evidence="2">Belongs to the Nudix hydrolase family.</text>
</comment>
<evidence type="ECO:0000256" key="4">
    <source>
        <dbReference type="ARBA" id="ARBA00022705"/>
    </source>
</evidence>
<dbReference type="GO" id="GO:0035539">
    <property type="term" value="F:8-oxo-7,8-dihydrodeoxyguanosine triphosphate pyrophosphatase activity"/>
    <property type="evidence" value="ECO:0007669"/>
    <property type="project" value="UniProtKB-EC"/>
</dbReference>
<dbReference type="InterPro" id="IPR047127">
    <property type="entry name" value="MutT-like"/>
</dbReference>
<gene>
    <name evidence="13" type="ORF">Aglo03_35280</name>
</gene>
<comment type="cofactor">
    <cofactor evidence="1">
        <name>Mg(2+)</name>
        <dbReference type="ChEBI" id="CHEBI:18420"/>
    </cofactor>
</comment>
<keyword evidence="4" id="KW-0235">DNA replication</keyword>
<dbReference type="Proteomes" id="UP001165042">
    <property type="component" value="Unassembled WGS sequence"/>
</dbReference>
<dbReference type="GO" id="GO:0008413">
    <property type="term" value="F:8-oxo-7,8-dihydroguanosine triphosphate pyrophosphatase activity"/>
    <property type="evidence" value="ECO:0007669"/>
    <property type="project" value="TreeGrafter"/>
</dbReference>
<dbReference type="InterPro" id="IPR000086">
    <property type="entry name" value="NUDIX_hydrolase_dom"/>
</dbReference>
<evidence type="ECO:0000256" key="9">
    <source>
        <dbReference type="ARBA" id="ARBA00023204"/>
    </source>
</evidence>
<evidence type="ECO:0000256" key="3">
    <source>
        <dbReference type="ARBA" id="ARBA00022457"/>
    </source>
</evidence>
<keyword evidence="7" id="KW-0378">Hydrolase</keyword>